<evidence type="ECO:0000313" key="4">
    <source>
        <dbReference type="EMBL" id="SDK34167.1"/>
    </source>
</evidence>
<dbReference type="Gene3D" id="3.30.457.10">
    <property type="entry name" value="Copper amine oxidase-like, N-terminal domain"/>
    <property type="match status" value="1"/>
</dbReference>
<keyword evidence="2" id="KW-0732">Signal</keyword>
<feature type="region of interest" description="Disordered" evidence="1">
    <location>
        <begin position="556"/>
        <end position="575"/>
    </location>
</feature>
<evidence type="ECO:0000256" key="2">
    <source>
        <dbReference type="SAM" id="SignalP"/>
    </source>
</evidence>
<feature type="domain" description="Copper amine oxidase-like N-terminal" evidence="3">
    <location>
        <begin position="583"/>
        <end position="689"/>
    </location>
</feature>
<dbReference type="InterPro" id="IPR014867">
    <property type="entry name" value="Spore_coat_CotH_CotH2/3/7"/>
</dbReference>
<dbReference type="PANTHER" id="PTHR40050:SF1">
    <property type="entry name" value="INNER SPORE COAT PROTEIN H"/>
    <property type="match status" value="1"/>
</dbReference>
<organism evidence="4 5">
    <name type="scientific">Paenibacillus typhae</name>
    <dbReference type="NCBI Taxonomy" id="1174501"/>
    <lineage>
        <taxon>Bacteria</taxon>
        <taxon>Bacillati</taxon>
        <taxon>Bacillota</taxon>
        <taxon>Bacilli</taxon>
        <taxon>Bacillales</taxon>
        <taxon>Paenibacillaceae</taxon>
        <taxon>Paenibacillus</taxon>
    </lineage>
</organism>
<dbReference type="InterPro" id="IPR036582">
    <property type="entry name" value="Mao_N_sf"/>
</dbReference>
<evidence type="ECO:0000256" key="1">
    <source>
        <dbReference type="SAM" id="MobiDB-lite"/>
    </source>
</evidence>
<dbReference type="AlphaFoldDB" id="A0A1G9B3S5"/>
<feature type="chain" id="PRO_5011741687" evidence="2">
    <location>
        <begin position="36"/>
        <end position="696"/>
    </location>
</feature>
<reference evidence="5" key="1">
    <citation type="submission" date="2016-10" db="EMBL/GenBank/DDBJ databases">
        <authorList>
            <person name="Varghese N."/>
            <person name="Submissions S."/>
        </authorList>
    </citation>
    <scope>NUCLEOTIDE SEQUENCE [LARGE SCALE GENOMIC DNA]</scope>
    <source>
        <strain evidence="5">CGMCC 1.11012</strain>
    </source>
</reference>
<dbReference type="SUPFAM" id="SSF55383">
    <property type="entry name" value="Copper amine oxidase, domain N"/>
    <property type="match status" value="1"/>
</dbReference>
<accession>A0A1G9B3S5</accession>
<dbReference type="PANTHER" id="PTHR40050">
    <property type="entry name" value="INNER SPORE COAT PROTEIN H"/>
    <property type="match status" value="1"/>
</dbReference>
<dbReference type="Pfam" id="PF08757">
    <property type="entry name" value="CotH"/>
    <property type="match status" value="1"/>
</dbReference>
<feature type="compositionally biased region" description="Low complexity" evidence="1">
    <location>
        <begin position="459"/>
        <end position="472"/>
    </location>
</feature>
<dbReference type="EMBL" id="FNDX01000039">
    <property type="protein sequence ID" value="SDK34167.1"/>
    <property type="molecule type" value="Genomic_DNA"/>
</dbReference>
<sequence>MRMRNMLKKMMLTTLSLAVVASAGGAAGSTSKAFAAEAGVSQAYESLFTPDKVINVKVTIDDEDWESILANPLEKEYKSVTVDVDGTVLENVGFSTKGNLTLKSVAAMTDSDRYSFRLKFDKYDKQQTLMGLDKMVLNNSYSDPSFLREYLHYEALRAIGEDVPLTVFTNLYINGELYGFYIGVESVDDSYLERNFGADADSGVLYDTEENSYLKYEEGSDYETLTYDTGTEDDKASLKNFISVLNAMPDGEKGDIESVLDVDSALKYIAANAVLGNYDSYNGDKGHNYLLYGDANGKYTVIPWDMNMSFNGYSGGGGGRGQDMAGTAAAGTSAGTAATGSTDTAAIGSATNAVTASIDTPTLGIDVDQVPLIANLLEVPEYKTRYLGYVSELVTYLEGIRDRITGLASLIRPYVQADPTKFYTMDQFENNVAYTADTGGSGGMIGGGVNMTPPSGTEGTPPARPDAAAAGQAGAAGGTAAAGTAVSGSPAAAAGTTAAAPAAGGNQGMGGAGGGQGMGTMAAGSLMTFALNRLANLQAQLGLEVTPLPEVVPTKGSTAAAGTAGTAGSAAGSSGSKPITVTLNGTAVSFQDQLPLNKGGRVLVPVNAIFSALGADVTWNQTTKMITAVKGSTTITMTIGSTTAYVNGSAVTLDVPAQIINNRTMVPVRFITEGLNMDVKWDAAAQTVTATDKAAE</sequence>
<protein>
    <submittedName>
        <fullName evidence="4">Copper amine oxidase N-terminal domain-containing protein</fullName>
    </submittedName>
</protein>
<keyword evidence="5" id="KW-1185">Reference proteome</keyword>
<feature type="signal peptide" evidence="2">
    <location>
        <begin position="1"/>
        <end position="35"/>
    </location>
</feature>
<name>A0A1G9B3S5_9BACL</name>
<evidence type="ECO:0000313" key="5">
    <source>
        <dbReference type="Proteomes" id="UP000199050"/>
    </source>
</evidence>
<gene>
    <name evidence="4" type="ORF">SAMN05216192_13912</name>
</gene>
<dbReference type="Pfam" id="PF07833">
    <property type="entry name" value="Cu_amine_oxidN1"/>
    <property type="match status" value="1"/>
</dbReference>
<dbReference type="Proteomes" id="UP000199050">
    <property type="component" value="Unassembled WGS sequence"/>
</dbReference>
<proteinExistence type="predicted"/>
<evidence type="ECO:0000259" key="3">
    <source>
        <dbReference type="Pfam" id="PF07833"/>
    </source>
</evidence>
<feature type="region of interest" description="Disordered" evidence="1">
    <location>
        <begin position="450"/>
        <end position="472"/>
    </location>
</feature>
<dbReference type="STRING" id="1174501.SAMN05216192_13912"/>
<dbReference type="InterPro" id="IPR012854">
    <property type="entry name" value="Cu_amine_oxidase-like_N"/>
</dbReference>